<dbReference type="PANTHER" id="PTHR48025">
    <property type="entry name" value="OS02G0815200 PROTEIN"/>
    <property type="match status" value="1"/>
</dbReference>
<evidence type="ECO:0000256" key="2">
    <source>
        <dbReference type="PROSITE-ProRule" id="PRU00176"/>
    </source>
</evidence>
<feature type="domain" description="RRM" evidence="3">
    <location>
        <begin position="80"/>
        <end position="155"/>
    </location>
</feature>
<dbReference type="Proteomes" id="UP001295794">
    <property type="component" value="Unassembled WGS sequence"/>
</dbReference>
<keyword evidence="5" id="KW-1185">Reference proteome</keyword>
<comment type="caution">
    <text evidence="4">The sequence shown here is derived from an EMBL/GenBank/DDBJ whole genome shotgun (WGS) entry which is preliminary data.</text>
</comment>
<protein>
    <recommendedName>
        <fullName evidence="3">RRM domain-containing protein</fullName>
    </recommendedName>
</protein>
<feature type="non-terminal residue" evidence="4">
    <location>
        <position position="1"/>
    </location>
</feature>
<dbReference type="PROSITE" id="PS50102">
    <property type="entry name" value="RRM"/>
    <property type="match status" value="3"/>
</dbReference>
<feature type="domain" description="RRM" evidence="3">
    <location>
        <begin position="176"/>
        <end position="255"/>
    </location>
</feature>
<accession>A0AAD2HA77</accession>
<dbReference type="Gene3D" id="3.30.70.330">
    <property type="match status" value="3"/>
</dbReference>
<feature type="domain" description="RRM" evidence="3">
    <location>
        <begin position="265"/>
        <end position="342"/>
    </location>
</feature>
<dbReference type="EMBL" id="CAVNYO010000178">
    <property type="protein sequence ID" value="CAK5271867.1"/>
    <property type="molecule type" value="Genomic_DNA"/>
</dbReference>
<dbReference type="InterPro" id="IPR012677">
    <property type="entry name" value="Nucleotide-bd_a/b_plait_sf"/>
</dbReference>
<gene>
    <name evidence="4" type="ORF">MYCIT1_LOCUS17246</name>
</gene>
<name>A0AAD2HA77_9AGAR</name>
<sequence>CDHQTSVNPNFFQFLPAMFANAFRRHVQTALVASLRRTAAPSLAARVARPSTLCLRSLSTTLVRLEAGGMPRMSNHEPSLQLFIGNIPWQLTDAELHSMFSQHGEVASARVIMNADGSSRGFGYVVFKTQEGATNAFNQDHIVGDRQLRVDYTALQQSRAPRTPSTPRSSTNSPSNVLWVGNIPYGAEEQDLRSKFEPFGSLRSVRIAMGPNGEARGFAHVEFMREQDAVTALEDLREEPMFMMDRNLRVDFAPQRKQAPAMPVNRIYFHDFRGSEEDLRNVLQEWGNNVIKVTFLRDHNTGSRLGNGFIQFTTTDVATKVKESLDGQTSQYGPLNFEFAKSTRPNASPVGKAQGYAGQQNRQFGLEY</sequence>
<dbReference type="SMART" id="SM00360">
    <property type="entry name" value="RRM"/>
    <property type="match status" value="3"/>
</dbReference>
<evidence type="ECO:0000313" key="4">
    <source>
        <dbReference type="EMBL" id="CAK5271867.1"/>
    </source>
</evidence>
<evidence type="ECO:0000313" key="5">
    <source>
        <dbReference type="Proteomes" id="UP001295794"/>
    </source>
</evidence>
<dbReference type="CDD" id="cd00590">
    <property type="entry name" value="RRM_SF"/>
    <property type="match status" value="2"/>
</dbReference>
<keyword evidence="1 2" id="KW-0694">RNA-binding</keyword>
<dbReference type="InterPro" id="IPR050502">
    <property type="entry name" value="Euk_RNA-bind_prot"/>
</dbReference>
<dbReference type="AlphaFoldDB" id="A0AAD2HA77"/>
<organism evidence="4 5">
    <name type="scientific">Mycena citricolor</name>
    <dbReference type="NCBI Taxonomy" id="2018698"/>
    <lineage>
        <taxon>Eukaryota</taxon>
        <taxon>Fungi</taxon>
        <taxon>Dikarya</taxon>
        <taxon>Basidiomycota</taxon>
        <taxon>Agaricomycotina</taxon>
        <taxon>Agaricomycetes</taxon>
        <taxon>Agaricomycetidae</taxon>
        <taxon>Agaricales</taxon>
        <taxon>Marasmiineae</taxon>
        <taxon>Mycenaceae</taxon>
        <taxon>Mycena</taxon>
    </lineage>
</organism>
<dbReference type="InterPro" id="IPR035979">
    <property type="entry name" value="RBD_domain_sf"/>
</dbReference>
<proteinExistence type="predicted"/>
<evidence type="ECO:0000259" key="3">
    <source>
        <dbReference type="PROSITE" id="PS50102"/>
    </source>
</evidence>
<evidence type="ECO:0000256" key="1">
    <source>
        <dbReference type="ARBA" id="ARBA00022884"/>
    </source>
</evidence>
<dbReference type="SUPFAM" id="SSF54928">
    <property type="entry name" value="RNA-binding domain, RBD"/>
    <property type="match status" value="3"/>
</dbReference>
<reference evidence="4" key="1">
    <citation type="submission" date="2023-11" db="EMBL/GenBank/DDBJ databases">
        <authorList>
            <person name="De Vega J J."/>
            <person name="De Vega J J."/>
        </authorList>
    </citation>
    <scope>NUCLEOTIDE SEQUENCE</scope>
</reference>
<dbReference type="GO" id="GO:0003723">
    <property type="term" value="F:RNA binding"/>
    <property type="evidence" value="ECO:0007669"/>
    <property type="project" value="UniProtKB-UniRule"/>
</dbReference>
<dbReference type="Pfam" id="PF00076">
    <property type="entry name" value="RRM_1"/>
    <property type="match status" value="3"/>
</dbReference>
<dbReference type="InterPro" id="IPR000504">
    <property type="entry name" value="RRM_dom"/>
</dbReference>
<dbReference type="PANTHER" id="PTHR48025:SF1">
    <property type="entry name" value="RRM DOMAIN-CONTAINING PROTEIN"/>
    <property type="match status" value="1"/>
</dbReference>